<keyword evidence="1" id="KW-1133">Transmembrane helix</keyword>
<keyword evidence="3" id="KW-1185">Reference proteome</keyword>
<evidence type="ECO:0000313" key="3">
    <source>
        <dbReference type="Proteomes" id="UP000632740"/>
    </source>
</evidence>
<evidence type="ECO:0008006" key="4">
    <source>
        <dbReference type="Google" id="ProtNLM"/>
    </source>
</evidence>
<protein>
    <recommendedName>
        <fullName evidence="4">Pilus assembly protein TadE</fullName>
    </recommendedName>
</protein>
<accession>A0A919P3B2</accession>
<gene>
    <name evidence="2" type="ORF">Cch01nite_31970</name>
</gene>
<organism evidence="2 3">
    <name type="scientific">Cellulomonas chitinilytica</name>
    <dbReference type="NCBI Taxonomy" id="398759"/>
    <lineage>
        <taxon>Bacteria</taxon>
        <taxon>Bacillati</taxon>
        <taxon>Actinomycetota</taxon>
        <taxon>Actinomycetes</taxon>
        <taxon>Micrococcales</taxon>
        <taxon>Cellulomonadaceae</taxon>
        <taxon>Cellulomonas</taxon>
    </lineage>
</organism>
<comment type="caution">
    <text evidence="2">The sequence shown here is derived from an EMBL/GenBank/DDBJ whole genome shotgun (WGS) entry which is preliminary data.</text>
</comment>
<evidence type="ECO:0000313" key="2">
    <source>
        <dbReference type="EMBL" id="GIG22473.1"/>
    </source>
</evidence>
<keyword evidence="1" id="KW-0472">Membrane</keyword>
<reference evidence="2" key="1">
    <citation type="submission" date="2021-01" db="EMBL/GenBank/DDBJ databases">
        <title>Whole genome shotgun sequence of Cellulomonas chitinilytica NBRC 110799.</title>
        <authorList>
            <person name="Komaki H."/>
            <person name="Tamura T."/>
        </authorList>
    </citation>
    <scope>NUCLEOTIDE SEQUENCE</scope>
    <source>
        <strain evidence="2">NBRC 110799</strain>
    </source>
</reference>
<sequence length="160" mass="17188">MTRWRRTWSRFLARVRARDGEAGNAVLEFLGASLVLLVPIVYLVLVLGRVQAATFAAEGAAREAARTYVTADSSAVGTRQAVSSVRIALRDQAFDDDPAQALTLSCSTTPCLVPGGRVEAHVEIRVPLPFVPAFVRGAVPLEVPVSAERVAAVDEFRSAR</sequence>
<dbReference type="EMBL" id="BONK01000011">
    <property type="protein sequence ID" value="GIG22473.1"/>
    <property type="molecule type" value="Genomic_DNA"/>
</dbReference>
<dbReference type="RefSeq" id="WP_203757249.1">
    <property type="nucleotide sequence ID" value="NZ_BONK01000011.1"/>
</dbReference>
<evidence type="ECO:0000256" key="1">
    <source>
        <dbReference type="SAM" id="Phobius"/>
    </source>
</evidence>
<proteinExistence type="predicted"/>
<name>A0A919P3B2_9CELL</name>
<dbReference type="Proteomes" id="UP000632740">
    <property type="component" value="Unassembled WGS sequence"/>
</dbReference>
<dbReference type="AlphaFoldDB" id="A0A919P3B2"/>
<feature type="transmembrane region" description="Helical" evidence="1">
    <location>
        <begin position="21"/>
        <end position="45"/>
    </location>
</feature>
<keyword evidence="1" id="KW-0812">Transmembrane</keyword>